<reference evidence="2 3" key="1">
    <citation type="submission" date="2019-09" db="EMBL/GenBank/DDBJ databases">
        <title>Draft genome sequence of the Ebosin-producing strain Streptomyces sp. 139.</title>
        <authorList>
            <person name="Ai L."/>
            <person name="Geng M."/>
            <person name="Ma M."/>
            <person name="Bai L."/>
        </authorList>
    </citation>
    <scope>NUCLEOTIDE SEQUENCE [LARGE SCALE GENOMIC DNA]</scope>
    <source>
        <strain evidence="2 3">139</strain>
    </source>
</reference>
<dbReference type="SUPFAM" id="SSF55729">
    <property type="entry name" value="Acyl-CoA N-acyltransferases (Nat)"/>
    <property type="match status" value="1"/>
</dbReference>
<organism evidence="2 3">
    <name type="scientific">Streptomyces tendae</name>
    <dbReference type="NCBI Taxonomy" id="1932"/>
    <lineage>
        <taxon>Bacteria</taxon>
        <taxon>Bacillati</taxon>
        <taxon>Actinomycetota</taxon>
        <taxon>Actinomycetes</taxon>
        <taxon>Kitasatosporales</taxon>
        <taxon>Streptomycetaceae</taxon>
        <taxon>Streptomyces</taxon>
    </lineage>
</organism>
<feature type="domain" description="N-acetyltransferase" evidence="1">
    <location>
        <begin position="44"/>
        <end position="204"/>
    </location>
</feature>
<gene>
    <name evidence="2" type="ORF">F3L20_18750</name>
</gene>
<dbReference type="PROSITE" id="PS51186">
    <property type="entry name" value="GNAT"/>
    <property type="match status" value="1"/>
</dbReference>
<sequence>MTRRSQGGMGQTQSAPGENAAACHRLTSAPVELQVAASPVSPPLLLRPWRMRDVAALVEVSQDPALRRWASSVVDTDAEGARWVQAQQRGWAAGNRFCFAVLEIQPGSAGEQLVGNVVLKEVTSGKPAAEVGYWTAAHARGRGVAPRALEALTNWAFDTFAADGLERLEILHQVNNPASCRVAQKSRYDFDTILPAAPPSFPRDGHLHIRRKSA</sequence>
<evidence type="ECO:0000313" key="3">
    <source>
        <dbReference type="Proteomes" id="UP000324308"/>
    </source>
</evidence>
<dbReference type="EMBL" id="CP043959">
    <property type="protein sequence ID" value="QER87636.1"/>
    <property type="molecule type" value="Genomic_DNA"/>
</dbReference>
<proteinExistence type="predicted"/>
<name>A0ABX5ZVT3_STRTE</name>
<dbReference type="InterPro" id="IPR051531">
    <property type="entry name" value="N-acetyltransferase"/>
</dbReference>
<evidence type="ECO:0000313" key="2">
    <source>
        <dbReference type="EMBL" id="QER87636.1"/>
    </source>
</evidence>
<accession>A0ABX5ZVT3</accession>
<dbReference type="Proteomes" id="UP000324308">
    <property type="component" value="Chromosome"/>
</dbReference>
<dbReference type="InterPro" id="IPR000182">
    <property type="entry name" value="GNAT_dom"/>
</dbReference>
<keyword evidence="3" id="KW-1185">Reference proteome</keyword>
<protein>
    <submittedName>
        <fullName evidence="2">GNAT family N-acetyltransferase</fullName>
    </submittedName>
</protein>
<evidence type="ECO:0000259" key="1">
    <source>
        <dbReference type="PROSITE" id="PS51186"/>
    </source>
</evidence>
<dbReference type="Gene3D" id="3.40.630.30">
    <property type="match status" value="1"/>
</dbReference>
<dbReference type="PANTHER" id="PTHR43792">
    <property type="entry name" value="GNAT FAMILY, PUTATIVE (AFU_ORTHOLOGUE AFUA_3G00765)-RELATED-RELATED"/>
    <property type="match status" value="1"/>
</dbReference>
<dbReference type="InterPro" id="IPR016181">
    <property type="entry name" value="Acyl_CoA_acyltransferase"/>
</dbReference>
<dbReference type="Pfam" id="PF13302">
    <property type="entry name" value="Acetyltransf_3"/>
    <property type="match status" value="1"/>
</dbReference>